<evidence type="ECO:0000256" key="1">
    <source>
        <dbReference type="SAM" id="SignalP"/>
    </source>
</evidence>
<sequence>MRQCVQYLEGVLLLPDLLSLSLSTGGVVFVNRERCISPEGTSDFAISYPSSLVKGFYRSSSQSLNLSSLKVDGRSRSLN</sequence>
<name>A0AAD3TJ05_NEPGR</name>
<accession>A0AAD3TJ05</accession>
<gene>
    <name evidence="2" type="ORF">Nepgr_031912</name>
</gene>
<evidence type="ECO:0000313" key="2">
    <source>
        <dbReference type="EMBL" id="GMH30069.1"/>
    </source>
</evidence>
<proteinExistence type="predicted"/>
<dbReference type="EMBL" id="BSYO01000037">
    <property type="protein sequence ID" value="GMH30069.1"/>
    <property type="molecule type" value="Genomic_DNA"/>
</dbReference>
<dbReference type="Proteomes" id="UP001279734">
    <property type="component" value="Unassembled WGS sequence"/>
</dbReference>
<feature type="signal peptide" evidence="1">
    <location>
        <begin position="1"/>
        <end position="23"/>
    </location>
</feature>
<dbReference type="AlphaFoldDB" id="A0AAD3TJ05"/>
<comment type="caution">
    <text evidence="2">The sequence shown here is derived from an EMBL/GenBank/DDBJ whole genome shotgun (WGS) entry which is preliminary data.</text>
</comment>
<keyword evidence="1" id="KW-0732">Signal</keyword>
<keyword evidence="3" id="KW-1185">Reference proteome</keyword>
<organism evidence="2 3">
    <name type="scientific">Nepenthes gracilis</name>
    <name type="common">Slender pitcher plant</name>
    <dbReference type="NCBI Taxonomy" id="150966"/>
    <lineage>
        <taxon>Eukaryota</taxon>
        <taxon>Viridiplantae</taxon>
        <taxon>Streptophyta</taxon>
        <taxon>Embryophyta</taxon>
        <taxon>Tracheophyta</taxon>
        <taxon>Spermatophyta</taxon>
        <taxon>Magnoliopsida</taxon>
        <taxon>eudicotyledons</taxon>
        <taxon>Gunneridae</taxon>
        <taxon>Pentapetalae</taxon>
        <taxon>Caryophyllales</taxon>
        <taxon>Nepenthaceae</taxon>
        <taxon>Nepenthes</taxon>
    </lineage>
</organism>
<reference evidence="2" key="1">
    <citation type="submission" date="2023-05" db="EMBL/GenBank/DDBJ databases">
        <title>Nepenthes gracilis genome sequencing.</title>
        <authorList>
            <person name="Fukushima K."/>
        </authorList>
    </citation>
    <scope>NUCLEOTIDE SEQUENCE</scope>
    <source>
        <strain evidence="2">SING2019-196</strain>
    </source>
</reference>
<protein>
    <submittedName>
        <fullName evidence="2">Uncharacterized protein</fullName>
    </submittedName>
</protein>
<feature type="chain" id="PRO_5041957100" evidence="1">
    <location>
        <begin position="24"/>
        <end position="79"/>
    </location>
</feature>
<evidence type="ECO:0000313" key="3">
    <source>
        <dbReference type="Proteomes" id="UP001279734"/>
    </source>
</evidence>